<protein>
    <recommendedName>
        <fullName evidence="3">Transmembrane protein</fullName>
    </recommendedName>
</protein>
<feature type="transmembrane region" description="Helical" evidence="1">
    <location>
        <begin position="194"/>
        <end position="217"/>
    </location>
</feature>
<feature type="transmembrane region" description="Helical" evidence="1">
    <location>
        <begin position="7"/>
        <end position="25"/>
    </location>
</feature>
<reference evidence="2" key="1">
    <citation type="journal article" date="2019" name="MBio">
        <title>Virus Genomes from Deep Sea Sediments Expand the Ocean Megavirome and Support Independent Origins of Viral Gigantism.</title>
        <authorList>
            <person name="Backstrom D."/>
            <person name="Yutin N."/>
            <person name="Jorgensen S.L."/>
            <person name="Dharamshi J."/>
            <person name="Homa F."/>
            <person name="Zaremba-Niedwiedzka K."/>
            <person name="Spang A."/>
            <person name="Wolf Y.I."/>
            <person name="Koonin E.V."/>
            <person name="Ettema T.J."/>
        </authorList>
    </citation>
    <scope>NUCLEOTIDE SEQUENCE</scope>
</reference>
<evidence type="ECO:0000256" key="1">
    <source>
        <dbReference type="SAM" id="Phobius"/>
    </source>
</evidence>
<evidence type="ECO:0008006" key="3">
    <source>
        <dbReference type="Google" id="ProtNLM"/>
    </source>
</evidence>
<keyword evidence="1" id="KW-0472">Membrane</keyword>
<evidence type="ECO:0000313" key="2">
    <source>
        <dbReference type="EMBL" id="QBK93931.1"/>
    </source>
</evidence>
<name>A0A481ZID2_9VIRU</name>
<dbReference type="EMBL" id="MK500607">
    <property type="protein sequence ID" value="QBK93931.1"/>
    <property type="molecule type" value="Genomic_DNA"/>
</dbReference>
<proteinExistence type="predicted"/>
<accession>A0A481ZID2</accession>
<keyword evidence="1" id="KW-1133">Transmembrane helix</keyword>
<keyword evidence="1" id="KW-0812">Transmembrane</keyword>
<sequence length="230" mass="26564">MLNKVEILVCGLTVFITLYFLIGPLNEECSTIPRNGIYIVDKHNHRRYHENICQCSDTDDKFVNYVGYVMYEGLSSSDMYFLSCNKNILATMTVGNYFGIRIGDNNMFVRYLFRDRNYKVIGYSDDEYKSSDVIEIKDVHEDQIATLKKIRSGIGWTITIINQNHTLSDPSILLELVKEKAFDNDISLCLLIRFVIWPFSLFISCVCGTAVCIVYYWRYKFVLGTLPVGI</sequence>
<organism evidence="2">
    <name type="scientific">Pithovirus LCPAC406</name>
    <dbReference type="NCBI Taxonomy" id="2506599"/>
    <lineage>
        <taxon>Viruses</taxon>
        <taxon>Pithoviruses</taxon>
    </lineage>
</organism>
<gene>
    <name evidence="2" type="ORF">LCPAC406_02450</name>
</gene>